<dbReference type="Pfam" id="PF08751">
    <property type="entry name" value="TrwC"/>
    <property type="match status" value="1"/>
</dbReference>
<feature type="compositionally biased region" description="Gly residues" evidence="1">
    <location>
        <begin position="439"/>
        <end position="448"/>
    </location>
</feature>
<accession>A0A845UK88</accession>
<dbReference type="SUPFAM" id="SSF52540">
    <property type="entry name" value="P-loop containing nucleoside triphosphate hydrolases"/>
    <property type="match status" value="2"/>
</dbReference>
<dbReference type="AlphaFoldDB" id="A0A845UK88"/>
<feature type="compositionally biased region" description="Basic and acidic residues" evidence="1">
    <location>
        <begin position="456"/>
        <end position="467"/>
    </location>
</feature>
<evidence type="ECO:0000256" key="1">
    <source>
        <dbReference type="SAM" id="MobiDB-lite"/>
    </source>
</evidence>
<dbReference type="Pfam" id="PF13604">
    <property type="entry name" value="AAA_30"/>
    <property type="match status" value="1"/>
</dbReference>
<dbReference type="CDD" id="cd17933">
    <property type="entry name" value="DEXSc_RecD-like"/>
    <property type="match status" value="1"/>
</dbReference>
<reference evidence="3" key="1">
    <citation type="submission" date="2019-11" db="EMBL/GenBank/DDBJ databases">
        <title>Acidithiobacillus ferrianus sp. nov.: a facultatively anaerobic and extremely acidophilic chemolithoautotroph.</title>
        <authorList>
            <person name="Norris P.R."/>
            <person name="Falagan C."/>
            <person name="Moya-Beltran A."/>
            <person name="Castro M."/>
            <person name="Quatrini R."/>
            <person name="Johnson D.B."/>
        </authorList>
    </citation>
    <scope>NUCLEOTIDE SEQUENCE [LARGE SCALE GENOMIC DNA]</scope>
    <source>
        <strain evidence="3">MG</strain>
    </source>
</reference>
<dbReference type="SMART" id="SM00382">
    <property type="entry name" value="AAA"/>
    <property type="match status" value="1"/>
</dbReference>
<sequence>MAGRHLCAITVAAAGHQSASGIGAPEFQMGAHRRGSANVSDAHISVEAHTGADMLNIKSLKGSSAGVAGYLTKNQERQGEKGYYQKGGEAPSQWQGRGAEMLGLSGSIDAKVFKALLEKGPEGMEAATNRRMGVDLTWSVPKSVSVLIESAPPEMRERLLEICREANAVGMQHIEDHVVNARYGKGGVMSEKTGTAIIATFQHDDARPTPDENGSLKIDPDTHFHNILINSTHDGNGWRGMDLDFGALSVEQHLADFKAKAHLAAGLERMGISTEKTKDGFEVVGISREQILAFSDRSKEIEKALADKGLTRETSTAAERNVANLDTRQNKLRDVSQIELRYQWRDRLREEGVDFQNLYDPQRDLSGISKSGQESMKDSTDFNTERFNSGTHPEKEQQNERSEQQPGDFFTHHFSEKLYPEPVEPGSGDGMQSLSGSRLDGGQGGQGAGILQNHSQADRSGDHDMRRGAAAGDGLTEAKARQAIDAALDHLSEKDSLFDKRQVALEAIKQGMGEVSYPDIEAAMITHGRIVWAGEQTKVVEKPGKDGNPRSVMIRAEMVTTVETVVREGWIQGFCAEGRGKLVPLMSQEAAGKTVQAAEKSQGFSFATDQRQAVIDTLTSADRVSAMIGGAGTGKTTAMKSMVDAAKSMGYETVGLTPSHGARQELVDAGTDKNVTTASFLMQKAKEDQKPRLYILDEAGMVGDRTMQQVLRKMGPQDRLLLSGDPDQMKPVEAGDPLQTLTDKGVIHVSRLTQVQRQAKAADMDLLKLGQAWADRDTEKALELVKKYIHETPQIQGTGAKDKDGVPKVTKEDRRAAIAGATVNEYMGRSEIDRARTMIICPTNEVRGMVNAGIRDKLQNAGALPSDQIQITQLTKSDLSQKHMKEAHQYEIGQIMRTREGKGAEARVVDYEVVKTDGQHNLLTLKAPDGQKKTIEAGKIDPKKWQVFDQKPGMGLAVGEQIVIRDNTTRGAQNGDGGKIQKIENGQITVQKDRDGAIVVLDAGERLALDYGYARTVNDSQGKSVDLPIMTGESSAGSSRNLLLVGTTRMRHGLTVITDHAEGLIKRSKDFADKNLAETARKNADLKTDRRLDRLDSILQNGKEKGAQAVEQQEKVQEQQLTADGSGLDQGDQTGGKETVEPSATPAPELEL</sequence>
<protein>
    <submittedName>
        <fullName evidence="3">Relaxase domain-containing protein</fullName>
    </submittedName>
</protein>
<gene>
    <name evidence="3" type="ORF">GL267_05230</name>
</gene>
<dbReference type="SUPFAM" id="SSF55464">
    <property type="entry name" value="Origin of replication-binding domain, RBD-like"/>
    <property type="match status" value="1"/>
</dbReference>
<feature type="compositionally biased region" description="Basic and acidic residues" evidence="1">
    <location>
        <begin position="1103"/>
        <end position="1117"/>
    </location>
</feature>
<feature type="domain" description="AAA+ ATPase" evidence="2">
    <location>
        <begin position="621"/>
        <end position="845"/>
    </location>
</feature>
<feature type="compositionally biased region" description="Basic and acidic residues" evidence="1">
    <location>
        <begin position="392"/>
        <end position="403"/>
    </location>
</feature>
<feature type="region of interest" description="Disordered" evidence="1">
    <location>
        <begin position="1103"/>
        <end position="1152"/>
    </location>
</feature>
<organism evidence="3">
    <name type="scientific">Acidithiobacillus ferrianus</name>
    <dbReference type="NCBI Taxonomy" id="2678518"/>
    <lineage>
        <taxon>Bacteria</taxon>
        <taxon>Pseudomonadati</taxon>
        <taxon>Pseudomonadota</taxon>
        <taxon>Acidithiobacillia</taxon>
        <taxon>Acidithiobacillales</taxon>
        <taxon>Acidithiobacillaceae</taxon>
        <taxon>Acidithiobacillus</taxon>
    </lineage>
</organism>
<feature type="compositionally biased region" description="Basic and acidic residues" evidence="1">
    <location>
        <begin position="375"/>
        <end position="384"/>
    </location>
</feature>
<proteinExistence type="predicted"/>
<evidence type="ECO:0000313" key="3">
    <source>
        <dbReference type="EMBL" id="NDU42068.1"/>
    </source>
</evidence>
<name>A0A845UK88_9PROT</name>
<dbReference type="InterPro" id="IPR003593">
    <property type="entry name" value="AAA+_ATPase"/>
</dbReference>
<dbReference type="Gene3D" id="2.30.30.940">
    <property type="match status" value="1"/>
</dbReference>
<feature type="compositionally biased region" description="Basic and acidic residues" evidence="1">
    <location>
        <begin position="410"/>
        <end position="419"/>
    </location>
</feature>
<dbReference type="NCBIfam" id="NF041492">
    <property type="entry name" value="MobF"/>
    <property type="match status" value="1"/>
</dbReference>
<comment type="caution">
    <text evidence="3">The sequence shown here is derived from an EMBL/GenBank/DDBJ whole genome shotgun (WGS) entry which is preliminary data.</text>
</comment>
<dbReference type="InterPro" id="IPR027417">
    <property type="entry name" value="P-loop_NTPase"/>
</dbReference>
<evidence type="ECO:0000259" key="2">
    <source>
        <dbReference type="SMART" id="SM00382"/>
    </source>
</evidence>
<dbReference type="InterPro" id="IPR014862">
    <property type="entry name" value="TrwC"/>
</dbReference>
<dbReference type="EMBL" id="WNJL01000023">
    <property type="protein sequence ID" value="NDU42068.1"/>
    <property type="molecule type" value="Genomic_DNA"/>
</dbReference>
<dbReference type="Gene3D" id="3.40.50.300">
    <property type="entry name" value="P-loop containing nucleotide triphosphate hydrolases"/>
    <property type="match status" value="2"/>
</dbReference>
<feature type="region of interest" description="Disordered" evidence="1">
    <location>
        <begin position="361"/>
        <end position="476"/>
    </location>
</feature>